<dbReference type="PROSITE" id="PS50112">
    <property type="entry name" value="PAS"/>
    <property type="match status" value="1"/>
</dbReference>
<evidence type="ECO:0000259" key="4">
    <source>
        <dbReference type="PROSITE" id="PS50883"/>
    </source>
</evidence>
<dbReference type="Gene3D" id="3.20.20.450">
    <property type="entry name" value="EAL domain"/>
    <property type="match status" value="1"/>
</dbReference>
<evidence type="ECO:0000313" key="8">
    <source>
        <dbReference type="Proteomes" id="UP000479114"/>
    </source>
</evidence>
<keyword evidence="1" id="KW-0472">Membrane</keyword>
<dbReference type="SUPFAM" id="SSF55073">
    <property type="entry name" value="Nucleotide cyclase"/>
    <property type="match status" value="1"/>
</dbReference>
<feature type="domain" description="PAS" evidence="2">
    <location>
        <begin position="253"/>
        <end position="300"/>
    </location>
</feature>
<dbReference type="InterPro" id="IPR000160">
    <property type="entry name" value="GGDEF_dom"/>
</dbReference>
<dbReference type="PROSITE" id="PS50883">
    <property type="entry name" value="EAL"/>
    <property type="match status" value="1"/>
</dbReference>
<evidence type="ECO:0000256" key="1">
    <source>
        <dbReference type="PROSITE-ProRule" id="PRU00244"/>
    </source>
</evidence>
<dbReference type="InterPro" id="IPR029787">
    <property type="entry name" value="Nucleotide_cyclase"/>
</dbReference>
<dbReference type="SMART" id="SM00091">
    <property type="entry name" value="PAS"/>
    <property type="match status" value="2"/>
</dbReference>
<protein>
    <submittedName>
        <fullName evidence="7">EAL domain-containing protein</fullName>
    </submittedName>
</protein>
<accession>A0A6C0P5Z9</accession>
<feature type="domain" description="MHYT" evidence="6">
    <location>
        <begin position="12"/>
        <end position="197"/>
    </location>
</feature>
<evidence type="ECO:0000259" key="3">
    <source>
        <dbReference type="PROSITE" id="PS50113"/>
    </source>
</evidence>
<feature type="transmembrane region" description="Helical" evidence="1">
    <location>
        <begin position="78"/>
        <end position="101"/>
    </location>
</feature>
<feature type="transmembrane region" description="Helical" evidence="1">
    <location>
        <begin position="144"/>
        <end position="164"/>
    </location>
</feature>
<dbReference type="CDD" id="cd00130">
    <property type="entry name" value="PAS"/>
    <property type="match status" value="2"/>
</dbReference>
<feature type="domain" description="GGDEF" evidence="5">
    <location>
        <begin position="529"/>
        <end position="660"/>
    </location>
</feature>
<dbReference type="CDD" id="cd01948">
    <property type="entry name" value="EAL"/>
    <property type="match status" value="1"/>
</dbReference>
<dbReference type="SMART" id="SM00267">
    <property type="entry name" value="GGDEF"/>
    <property type="match status" value="1"/>
</dbReference>
<organism evidence="7 8">
    <name type="scientific">Paenibacillus rhizovicinus</name>
    <dbReference type="NCBI Taxonomy" id="2704463"/>
    <lineage>
        <taxon>Bacteria</taxon>
        <taxon>Bacillati</taxon>
        <taxon>Bacillota</taxon>
        <taxon>Bacilli</taxon>
        <taxon>Bacillales</taxon>
        <taxon>Paenibacillaceae</taxon>
        <taxon>Paenibacillus</taxon>
    </lineage>
</organism>
<dbReference type="NCBIfam" id="TIGR00254">
    <property type="entry name" value="GGDEF"/>
    <property type="match status" value="1"/>
</dbReference>
<dbReference type="InterPro" id="IPR035965">
    <property type="entry name" value="PAS-like_dom_sf"/>
</dbReference>
<dbReference type="GO" id="GO:0016020">
    <property type="term" value="C:membrane"/>
    <property type="evidence" value="ECO:0007669"/>
    <property type="project" value="UniProtKB-UniRule"/>
</dbReference>
<reference evidence="7 8" key="1">
    <citation type="submission" date="2020-02" db="EMBL/GenBank/DDBJ databases">
        <title>Paenibacillus sp. nov., isolated from rhizosphere soil of tomato.</title>
        <authorList>
            <person name="Weon H.-Y."/>
            <person name="Lee S.A."/>
        </authorList>
    </citation>
    <scope>NUCLEOTIDE SEQUENCE [LARGE SCALE GENOMIC DNA]</scope>
    <source>
        <strain evidence="7 8">14171R-81</strain>
    </source>
</reference>
<dbReference type="NCBIfam" id="TIGR00229">
    <property type="entry name" value="sensory_box"/>
    <property type="match status" value="2"/>
</dbReference>
<dbReference type="Proteomes" id="UP000479114">
    <property type="component" value="Chromosome"/>
</dbReference>
<evidence type="ECO:0000259" key="5">
    <source>
        <dbReference type="PROSITE" id="PS50887"/>
    </source>
</evidence>
<dbReference type="InterPro" id="IPR005330">
    <property type="entry name" value="MHYT_dom"/>
</dbReference>
<dbReference type="AlphaFoldDB" id="A0A6C0P5Z9"/>
<dbReference type="CDD" id="cd01949">
    <property type="entry name" value="GGDEF"/>
    <property type="match status" value="1"/>
</dbReference>
<dbReference type="PROSITE" id="PS50887">
    <property type="entry name" value="GGDEF"/>
    <property type="match status" value="1"/>
</dbReference>
<dbReference type="Pfam" id="PF00563">
    <property type="entry name" value="EAL"/>
    <property type="match status" value="1"/>
</dbReference>
<feature type="transmembrane region" description="Helical" evidence="1">
    <location>
        <begin position="113"/>
        <end position="132"/>
    </location>
</feature>
<evidence type="ECO:0000313" key="7">
    <source>
        <dbReference type="EMBL" id="QHW33980.1"/>
    </source>
</evidence>
<dbReference type="Pfam" id="PF13426">
    <property type="entry name" value="PAS_9"/>
    <property type="match status" value="1"/>
</dbReference>
<dbReference type="SMART" id="SM00052">
    <property type="entry name" value="EAL"/>
    <property type="match status" value="1"/>
</dbReference>
<dbReference type="Gene3D" id="3.30.70.270">
    <property type="match status" value="1"/>
</dbReference>
<dbReference type="Pfam" id="PF00989">
    <property type="entry name" value="PAS"/>
    <property type="match status" value="1"/>
</dbReference>
<dbReference type="KEGG" id="prz:GZH47_26420"/>
<keyword evidence="1" id="KW-1133">Transmembrane helix</keyword>
<dbReference type="PROSITE" id="PS50924">
    <property type="entry name" value="MHYT"/>
    <property type="match status" value="1"/>
</dbReference>
<dbReference type="InterPro" id="IPR001633">
    <property type="entry name" value="EAL_dom"/>
</dbReference>
<keyword evidence="8" id="KW-1185">Reference proteome</keyword>
<dbReference type="EMBL" id="CP048286">
    <property type="protein sequence ID" value="QHW33980.1"/>
    <property type="molecule type" value="Genomic_DNA"/>
</dbReference>
<feature type="domain" description="EAL" evidence="4">
    <location>
        <begin position="669"/>
        <end position="923"/>
    </location>
</feature>
<dbReference type="Gene3D" id="3.30.450.20">
    <property type="entry name" value="PAS domain"/>
    <property type="match status" value="2"/>
</dbReference>
<dbReference type="InterPro" id="IPR000700">
    <property type="entry name" value="PAS-assoc_C"/>
</dbReference>
<dbReference type="RefSeq" id="WP_162643977.1">
    <property type="nucleotide sequence ID" value="NZ_CP048286.1"/>
</dbReference>
<dbReference type="PANTHER" id="PTHR44757">
    <property type="entry name" value="DIGUANYLATE CYCLASE DGCP"/>
    <property type="match status" value="1"/>
</dbReference>
<dbReference type="InterPro" id="IPR013767">
    <property type="entry name" value="PAS_fold"/>
</dbReference>
<evidence type="ECO:0000259" key="6">
    <source>
        <dbReference type="PROSITE" id="PS50924"/>
    </source>
</evidence>
<feature type="transmembrane region" description="Helical" evidence="1">
    <location>
        <begin position="218"/>
        <end position="239"/>
    </location>
</feature>
<dbReference type="PANTHER" id="PTHR44757:SF2">
    <property type="entry name" value="BIOFILM ARCHITECTURE MAINTENANCE PROTEIN MBAA"/>
    <property type="match status" value="1"/>
</dbReference>
<proteinExistence type="predicted"/>
<feature type="domain" description="PAC" evidence="3">
    <location>
        <begin position="447"/>
        <end position="497"/>
    </location>
</feature>
<keyword evidence="1" id="KW-0812">Transmembrane</keyword>
<feature type="transmembrane region" description="Helical" evidence="1">
    <location>
        <begin position="47"/>
        <end position="72"/>
    </location>
</feature>
<dbReference type="PROSITE" id="PS50113">
    <property type="entry name" value="PAC"/>
    <property type="match status" value="1"/>
</dbReference>
<gene>
    <name evidence="7" type="ORF">GZH47_26420</name>
</gene>
<sequence>MMEASTHLTSSYNVYLVCLSFIIALFASYTALNLAKRVLSSKGRKQTLWLVGGAFVMGLGIWSMHFIAMLAFHLPQGASYHVATVAVSILVSFLGSLFGFASASRPRFNKYKLLIGGGFMGLAISGMHYIGMSALEGVAISYNPYLFTLSIIIAIIASITALFLSFHTHKSFWMSGLLMGIAITGMHYTGMAAATMTIPDHAMTMLMDNQNMDYVDMAIYVAFGTIVIFGISFISSLTADQRLAEQLALKGSILDSAIDCIMMFNHRGTVIEFNPAAEQLFGYKREEVIGRQMADRLIPPHPGSSARVSRLLAPSNKSMLGKRMEATALHANQCEFPIEMTVTRIKKEKALIFTVYIRDLTERKRVEQVLRESEERYRRLIEFSPESIFVQNDGLITFVNAAVKHTLDLQDGSELIGKPLISLIHDDYHPAMELWQHNVLSGDGTSDSIELKMVKRGGELIDIEATSIRVQFEGQSFVQTIARDITEKKRYEEAIKKLAYYDMLTGLPNRNLFNKLIAEALEHAGQTGLHVAVMFLDIDRFKFINDTMGHPMGDLLLQQFASLLAACTGDNGTVSRLSGDEFVILFPQADRVNAGALARRILASMEDPFRLNQETVYVTTSIGIALYPCDGDNAETLLKNADFAMYAAKKEKNSYRFFEWQMNHVHTRRISIEQSLRQAMEERRFTLHYQPIFHARTRNMAGVEALLRWTDPVLENIPPSEFLPIAEESGQLIAIGEWAIQTACEQMRIWQEAGLGAIPIAVNLSAQQFKQDQLVQTLQRILLQTGLDAKYLAIELKEGIALDGSDRVTAKLNALKALGVSIAIDDFGTGYSSLSHLQTVPVHTIKIDMAFVHDGSKSSLNNAVIEAIIAAARNLDIHVIAKGIETEEQFILLERQGCSHMQGYWFSKPLTAAQFEMTYMQAPLAVELH</sequence>
<dbReference type="Pfam" id="PF00990">
    <property type="entry name" value="GGDEF"/>
    <property type="match status" value="1"/>
</dbReference>
<dbReference type="InterPro" id="IPR000014">
    <property type="entry name" value="PAS"/>
</dbReference>
<feature type="transmembrane region" description="Helical" evidence="1">
    <location>
        <begin position="12"/>
        <end position="35"/>
    </location>
</feature>
<dbReference type="Pfam" id="PF03707">
    <property type="entry name" value="MHYT"/>
    <property type="match status" value="2"/>
</dbReference>
<dbReference type="SUPFAM" id="SSF55785">
    <property type="entry name" value="PYP-like sensor domain (PAS domain)"/>
    <property type="match status" value="2"/>
</dbReference>
<evidence type="ECO:0000259" key="2">
    <source>
        <dbReference type="PROSITE" id="PS50112"/>
    </source>
</evidence>
<dbReference type="InterPro" id="IPR043128">
    <property type="entry name" value="Rev_trsase/Diguanyl_cyclase"/>
</dbReference>
<dbReference type="SUPFAM" id="SSF141868">
    <property type="entry name" value="EAL domain-like"/>
    <property type="match status" value="1"/>
</dbReference>
<dbReference type="InterPro" id="IPR052155">
    <property type="entry name" value="Biofilm_reg_signaling"/>
</dbReference>
<name>A0A6C0P5Z9_9BACL</name>
<dbReference type="InterPro" id="IPR035919">
    <property type="entry name" value="EAL_sf"/>
</dbReference>
<feature type="transmembrane region" description="Helical" evidence="1">
    <location>
        <begin position="176"/>
        <end position="198"/>
    </location>
</feature>